<reference evidence="2 3" key="1">
    <citation type="submission" date="2024-02" db="EMBL/GenBank/DDBJ databases">
        <title>Haloferula sargassicola NBRC 104335.</title>
        <authorList>
            <person name="Ichikawa N."/>
            <person name="Katano-Makiyama Y."/>
            <person name="Hidaka K."/>
        </authorList>
    </citation>
    <scope>NUCLEOTIDE SEQUENCE [LARGE SCALE GENOMIC DNA]</scope>
    <source>
        <strain evidence="2 3">NBRC 104335</strain>
    </source>
</reference>
<feature type="compositionally biased region" description="Basic and acidic residues" evidence="1">
    <location>
        <begin position="213"/>
        <end position="224"/>
    </location>
</feature>
<dbReference type="Proteomes" id="UP001476282">
    <property type="component" value="Unassembled WGS sequence"/>
</dbReference>
<evidence type="ECO:0000256" key="1">
    <source>
        <dbReference type="SAM" id="MobiDB-lite"/>
    </source>
</evidence>
<evidence type="ECO:0000313" key="2">
    <source>
        <dbReference type="EMBL" id="GAA5482594.1"/>
    </source>
</evidence>
<keyword evidence="3" id="KW-1185">Reference proteome</keyword>
<dbReference type="RefSeq" id="WP_353566732.1">
    <property type="nucleotide sequence ID" value="NZ_BAABRI010000009.1"/>
</dbReference>
<gene>
    <name evidence="2" type="ORF">Hsar01_01817</name>
</gene>
<name>A0ABP9URG5_9BACT</name>
<protein>
    <submittedName>
        <fullName evidence="2">Uncharacterized protein</fullName>
    </submittedName>
</protein>
<organism evidence="2 3">
    <name type="scientific">Haloferula sargassicola</name>
    <dbReference type="NCBI Taxonomy" id="490096"/>
    <lineage>
        <taxon>Bacteria</taxon>
        <taxon>Pseudomonadati</taxon>
        <taxon>Verrucomicrobiota</taxon>
        <taxon>Verrucomicrobiia</taxon>
        <taxon>Verrucomicrobiales</taxon>
        <taxon>Verrucomicrobiaceae</taxon>
        <taxon>Haloferula</taxon>
    </lineage>
</organism>
<proteinExistence type="predicted"/>
<comment type="caution">
    <text evidence="2">The sequence shown here is derived from an EMBL/GenBank/DDBJ whole genome shotgun (WGS) entry which is preliminary data.</text>
</comment>
<sequence length="233" mass="25686">MNDRDIRRTERAVRVQTFGQTRADDFAPGSKALELFAQLDPLFEQLEQARVGQLRGPVSKESVLAALLEDFKAISRTARAIALDDPDFSPAAFRYPEALTETPITTHADALLELFEDQPGDSPEQATAKATLRARFLAFEISSDFVEDLREDRDALTTCNAAKHEDNQEGVESTAAIGQILGKIQTLVSRLDSIMKNKFASQPEVLAAWKSASRVERSPKRKPQDPPAPAPVP</sequence>
<evidence type="ECO:0000313" key="3">
    <source>
        <dbReference type="Proteomes" id="UP001476282"/>
    </source>
</evidence>
<feature type="region of interest" description="Disordered" evidence="1">
    <location>
        <begin position="210"/>
        <end position="233"/>
    </location>
</feature>
<accession>A0ABP9URG5</accession>
<dbReference type="EMBL" id="BAABRI010000009">
    <property type="protein sequence ID" value="GAA5482594.1"/>
    <property type="molecule type" value="Genomic_DNA"/>
</dbReference>